<evidence type="ECO:0000313" key="1">
    <source>
        <dbReference type="EMBL" id="MBG6139278.1"/>
    </source>
</evidence>
<sequence length="54" mass="6180">MASKSNPEKPTRADLKAARAKYDKLPKNVSEKRLDAVSAEVDAIVQKLPWWKHY</sequence>
<name>A0A8J7GER3_9ACTN</name>
<proteinExistence type="predicted"/>
<organism evidence="1 2">
    <name type="scientific">Longispora fulva</name>
    <dbReference type="NCBI Taxonomy" id="619741"/>
    <lineage>
        <taxon>Bacteria</taxon>
        <taxon>Bacillati</taxon>
        <taxon>Actinomycetota</taxon>
        <taxon>Actinomycetes</taxon>
        <taxon>Micromonosporales</taxon>
        <taxon>Micromonosporaceae</taxon>
        <taxon>Longispora</taxon>
    </lineage>
</organism>
<protein>
    <submittedName>
        <fullName evidence="1">Uncharacterized protein</fullName>
    </submittedName>
</protein>
<comment type="caution">
    <text evidence="1">The sequence shown here is derived from an EMBL/GenBank/DDBJ whole genome shotgun (WGS) entry which is preliminary data.</text>
</comment>
<evidence type="ECO:0000313" key="2">
    <source>
        <dbReference type="Proteomes" id="UP000622552"/>
    </source>
</evidence>
<keyword evidence="2" id="KW-1185">Reference proteome</keyword>
<dbReference type="AlphaFoldDB" id="A0A8J7GER3"/>
<dbReference type="RefSeq" id="WP_197005951.1">
    <property type="nucleotide sequence ID" value="NZ_BONS01000012.1"/>
</dbReference>
<gene>
    <name evidence="1" type="ORF">IW245_005472</name>
</gene>
<dbReference type="EMBL" id="JADOUF010000001">
    <property type="protein sequence ID" value="MBG6139278.1"/>
    <property type="molecule type" value="Genomic_DNA"/>
</dbReference>
<dbReference type="Proteomes" id="UP000622552">
    <property type="component" value="Unassembled WGS sequence"/>
</dbReference>
<accession>A0A8J7GER3</accession>
<reference evidence="1" key="1">
    <citation type="submission" date="2020-11" db="EMBL/GenBank/DDBJ databases">
        <title>Sequencing the genomes of 1000 actinobacteria strains.</title>
        <authorList>
            <person name="Klenk H.-P."/>
        </authorList>
    </citation>
    <scope>NUCLEOTIDE SEQUENCE</scope>
    <source>
        <strain evidence="1">DSM 45356</strain>
    </source>
</reference>